<protein>
    <submittedName>
        <fullName evidence="1">Uncharacterized protein</fullName>
    </submittedName>
</protein>
<dbReference type="AlphaFoldDB" id="A3P2X7"/>
<organism evidence="1 2">
    <name type="scientific">Burkholderia pseudomallei (strain 1106a)</name>
    <dbReference type="NCBI Taxonomy" id="357348"/>
    <lineage>
        <taxon>Bacteria</taxon>
        <taxon>Pseudomonadati</taxon>
        <taxon>Pseudomonadota</taxon>
        <taxon>Betaproteobacteria</taxon>
        <taxon>Burkholderiales</taxon>
        <taxon>Burkholderiaceae</taxon>
        <taxon>Burkholderia</taxon>
        <taxon>pseudomallei group</taxon>
    </lineage>
</organism>
<dbReference type="Proteomes" id="UP000006738">
    <property type="component" value="Chromosome II"/>
</dbReference>
<evidence type="ECO:0000313" key="1">
    <source>
        <dbReference type="EMBL" id="ABN95453.1"/>
    </source>
</evidence>
<proteinExistence type="predicted"/>
<dbReference type="EMBL" id="CP000573">
    <property type="protein sequence ID" value="ABN95453.1"/>
    <property type="molecule type" value="Genomic_DNA"/>
</dbReference>
<sequence>MNSRLFKPPYFGASRLLIFPTNFVDESKIYDIVLHAKNIGGQIPIIHRQFQIKKQNHKYFFDGIINQLN</sequence>
<dbReference type="HOGENOM" id="CLU_203734_0_0_4"/>
<reference evidence="2" key="1">
    <citation type="submission" date="2007-02" db="EMBL/GenBank/DDBJ databases">
        <authorList>
            <person name="DeShazer D."/>
            <person name="Woods D.E."/>
            <person name="Nierman W.C."/>
        </authorList>
    </citation>
    <scope>NUCLEOTIDE SEQUENCE [LARGE SCALE GENOMIC DNA]</scope>
    <source>
        <strain evidence="2">1106a</strain>
    </source>
</reference>
<gene>
    <name evidence="1" type="ordered locus">BURPS1106A_A0650</name>
</gene>
<evidence type="ECO:0000313" key="2">
    <source>
        <dbReference type="Proteomes" id="UP000006738"/>
    </source>
</evidence>
<dbReference type="KEGG" id="bpl:BURPS1106A_A0650"/>
<name>A3P2X7_BURP0</name>
<accession>A3P2X7</accession>